<dbReference type="Gene3D" id="3.40.190.10">
    <property type="entry name" value="Periplasmic binding protein-like II"/>
    <property type="match status" value="1"/>
</dbReference>
<feature type="chain" id="PRO_5016859633" evidence="2">
    <location>
        <begin position="23"/>
        <end position="321"/>
    </location>
</feature>
<accession>A0A356LD45</accession>
<evidence type="ECO:0000313" key="3">
    <source>
        <dbReference type="EMBL" id="HBP28749.1"/>
    </source>
</evidence>
<evidence type="ECO:0000256" key="1">
    <source>
        <dbReference type="ARBA" id="ARBA00006987"/>
    </source>
</evidence>
<dbReference type="PIRSF" id="PIRSF017082">
    <property type="entry name" value="YflP"/>
    <property type="match status" value="1"/>
</dbReference>
<dbReference type="PANTHER" id="PTHR42928">
    <property type="entry name" value="TRICARBOXYLATE-BINDING PROTEIN"/>
    <property type="match status" value="1"/>
</dbReference>
<dbReference type="Pfam" id="PF03401">
    <property type="entry name" value="TctC"/>
    <property type="match status" value="1"/>
</dbReference>
<dbReference type="Gene3D" id="3.40.190.150">
    <property type="entry name" value="Bordetella uptake gene, domain 1"/>
    <property type="match status" value="1"/>
</dbReference>
<gene>
    <name evidence="3" type="ORF">DD666_04970</name>
</gene>
<comment type="caution">
    <text evidence="3">The sequence shown here is derived from an EMBL/GenBank/DDBJ whole genome shotgun (WGS) entry which is preliminary data.</text>
</comment>
<keyword evidence="2" id="KW-0732">Signal</keyword>
<feature type="signal peptide" evidence="2">
    <location>
        <begin position="1"/>
        <end position="22"/>
    </location>
</feature>
<sequence>MIGKKTILIAGTLLAVTTTVQAAGYPDKPISLVIGFPPGGGADNVARVYADHLAKTLKQPVIVENRPGAGSTIAAAHVARAKPDGYTIFMGNSSVMGSDNVLYKVAYTPDSFIPVSRLTTSPMILIASKKSGIGSVQDLLEKSKKEPGRLTFASSGNGVITHLAGVEFLRLSGRDLLHVPFKGGAPATQSVAAGDTDISFATAPSAKAMIDTGKVKGLAITSKTPSRVISQYKPIDQSGLKGYNITNWWGIFVPAGTPRSVIDTLFAATGKVLAGPAVKKNLTANFEEVNPSASQEEFVQFARTEGKLGLDLARESLQTKN</sequence>
<dbReference type="EMBL" id="DOEK01000008">
    <property type="protein sequence ID" value="HBP28749.1"/>
    <property type="molecule type" value="Genomic_DNA"/>
</dbReference>
<comment type="similarity">
    <text evidence="1">Belongs to the UPF0065 (bug) family.</text>
</comment>
<evidence type="ECO:0000256" key="2">
    <source>
        <dbReference type="SAM" id="SignalP"/>
    </source>
</evidence>
<dbReference type="InterPro" id="IPR005064">
    <property type="entry name" value="BUG"/>
</dbReference>
<evidence type="ECO:0000313" key="4">
    <source>
        <dbReference type="Proteomes" id="UP000264036"/>
    </source>
</evidence>
<name>A0A356LD45_9BURK</name>
<dbReference type="Proteomes" id="UP000264036">
    <property type="component" value="Unassembled WGS sequence"/>
</dbReference>
<proteinExistence type="inferred from homology"/>
<dbReference type="PANTHER" id="PTHR42928:SF5">
    <property type="entry name" value="BLR1237 PROTEIN"/>
    <property type="match status" value="1"/>
</dbReference>
<protein>
    <submittedName>
        <fullName evidence="3">ABC transporter substrate-binding protein</fullName>
    </submittedName>
</protein>
<dbReference type="SUPFAM" id="SSF53850">
    <property type="entry name" value="Periplasmic binding protein-like II"/>
    <property type="match status" value="1"/>
</dbReference>
<reference evidence="3 4" key="1">
    <citation type="journal article" date="2018" name="Nat. Biotechnol.">
        <title>A standardized bacterial taxonomy based on genome phylogeny substantially revises the tree of life.</title>
        <authorList>
            <person name="Parks D.H."/>
            <person name="Chuvochina M."/>
            <person name="Waite D.W."/>
            <person name="Rinke C."/>
            <person name="Skarshewski A."/>
            <person name="Chaumeil P.A."/>
            <person name="Hugenholtz P."/>
        </authorList>
    </citation>
    <scope>NUCLEOTIDE SEQUENCE [LARGE SCALE GENOMIC DNA]</scope>
    <source>
        <strain evidence="3">UBA10707</strain>
    </source>
</reference>
<organism evidence="3 4">
    <name type="scientific">Advenella kashmirensis</name>
    <dbReference type="NCBI Taxonomy" id="310575"/>
    <lineage>
        <taxon>Bacteria</taxon>
        <taxon>Pseudomonadati</taxon>
        <taxon>Pseudomonadota</taxon>
        <taxon>Betaproteobacteria</taxon>
        <taxon>Burkholderiales</taxon>
        <taxon>Alcaligenaceae</taxon>
    </lineage>
</organism>
<dbReference type="AlphaFoldDB" id="A0A356LD45"/>
<dbReference type="InterPro" id="IPR042100">
    <property type="entry name" value="Bug_dom1"/>
</dbReference>